<keyword evidence="1" id="KW-1133">Transmembrane helix</keyword>
<dbReference type="AlphaFoldDB" id="A0AAV5TGS4"/>
<evidence type="ECO:0008006" key="4">
    <source>
        <dbReference type="Google" id="ProtNLM"/>
    </source>
</evidence>
<name>A0AAV5TGS4_9BILA</name>
<sequence length="90" mass="10546">MNTLAIRYFKTRYESLYGKASLNARYQVLGMVLAYTYILLMPYFEGPIYALMDSGYFLSHCTNCAFSSLFLMFLHKSIRKSALTLFRNKR</sequence>
<protein>
    <recommendedName>
        <fullName evidence="4">G protein-coupled receptor</fullName>
    </recommendedName>
</protein>
<evidence type="ECO:0000256" key="1">
    <source>
        <dbReference type="SAM" id="Phobius"/>
    </source>
</evidence>
<keyword evidence="3" id="KW-1185">Reference proteome</keyword>
<evidence type="ECO:0000313" key="2">
    <source>
        <dbReference type="EMBL" id="GMS92541.1"/>
    </source>
</evidence>
<proteinExistence type="predicted"/>
<dbReference type="EMBL" id="BTSX01000004">
    <property type="protein sequence ID" value="GMS92541.1"/>
    <property type="molecule type" value="Genomic_DNA"/>
</dbReference>
<reference evidence="2" key="1">
    <citation type="submission" date="2023-10" db="EMBL/GenBank/DDBJ databases">
        <title>Genome assembly of Pristionchus species.</title>
        <authorList>
            <person name="Yoshida K."/>
            <person name="Sommer R.J."/>
        </authorList>
    </citation>
    <scope>NUCLEOTIDE SEQUENCE</scope>
    <source>
        <strain evidence="2">RS0144</strain>
    </source>
</reference>
<comment type="caution">
    <text evidence="2">The sequence shown here is derived from an EMBL/GenBank/DDBJ whole genome shotgun (WGS) entry which is preliminary data.</text>
</comment>
<feature type="non-terminal residue" evidence="2">
    <location>
        <position position="90"/>
    </location>
</feature>
<feature type="transmembrane region" description="Helical" evidence="1">
    <location>
        <begin position="26"/>
        <end position="44"/>
    </location>
</feature>
<keyword evidence="1" id="KW-0812">Transmembrane</keyword>
<organism evidence="2 3">
    <name type="scientific">Pristionchus entomophagus</name>
    <dbReference type="NCBI Taxonomy" id="358040"/>
    <lineage>
        <taxon>Eukaryota</taxon>
        <taxon>Metazoa</taxon>
        <taxon>Ecdysozoa</taxon>
        <taxon>Nematoda</taxon>
        <taxon>Chromadorea</taxon>
        <taxon>Rhabditida</taxon>
        <taxon>Rhabditina</taxon>
        <taxon>Diplogasteromorpha</taxon>
        <taxon>Diplogasteroidea</taxon>
        <taxon>Neodiplogasteridae</taxon>
        <taxon>Pristionchus</taxon>
    </lineage>
</organism>
<dbReference type="Proteomes" id="UP001432027">
    <property type="component" value="Unassembled WGS sequence"/>
</dbReference>
<accession>A0AAV5TGS4</accession>
<keyword evidence="1" id="KW-0472">Membrane</keyword>
<gene>
    <name evidence="2" type="ORF">PENTCL1PPCAC_14716</name>
</gene>
<feature type="transmembrane region" description="Helical" evidence="1">
    <location>
        <begin position="56"/>
        <end position="74"/>
    </location>
</feature>
<evidence type="ECO:0000313" key="3">
    <source>
        <dbReference type="Proteomes" id="UP001432027"/>
    </source>
</evidence>